<evidence type="ECO:0000313" key="2">
    <source>
        <dbReference type="Proteomes" id="UP001480082"/>
    </source>
</evidence>
<name>A0ACC6T678_9HYPH</name>
<protein>
    <submittedName>
        <fullName evidence="1">Sigma-70 family RNA polymerase sigma factor</fullName>
    </submittedName>
</protein>
<sequence>MNNPGEIPEPFDRLFGELRPKLHRYCARMTGSVVDGEDVVQEALAKAFEALAGTAPIDNPEGWLFRIAHNAALDFLRRRARERTFSEEEPDMIADAANSIADRQAAAAGLHSFMRLPVAQRSSVIMMDVLGYSLREISTMLDTSIPAIKAALHRGRGRLRELADEQDDRPVPRLSASERLLLDAYVDRFNARDFDAVRDMLADEVRLELVARARLSGRKEVATYFGNYSRVRDWHFQSGFVEDRPAILVRDPKDPTAAPAYFILLGWQGGKLAAIRDFRHARYVADGAETFVLETIALAVSNRKA</sequence>
<proteinExistence type="predicted"/>
<keyword evidence="2" id="KW-1185">Reference proteome</keyword>
<organism evidence="1 2">
    <name type="scientific">Mesorhizobium australicum</name>
    <dbReference type="NCBI Taxonomy" id="536018"/>
    <lineage>
        <taxon>Bacteria</taxon>
        <taxon>Pseudomonadati</taxon>
        <taxon>Pseudomonadota</taxon>
        <taxon>Alphaproteobacteria</taxon>
        <taxon>Hyphomicrobiales</taxon>
        <taxon>Phyllobacteriaceae</taxon>
        <taxon>Mesorhizobium</taxon>
    </lineage>
</organism>
<evidence type="ECO:0000313" key="1">
    <source>
        <dbReference type="EMBL" id="MER9287386.1"/>
    </source>
</evidence>
<comment type="caution">
    <text evidence="1">The sequence shown here is derived from an EMBL/GenBank/DDBJ whole genome shotgun (WGS) entry which is preliminary data.</text>
</comment>
<reference evidence="1 2" key="1">
    <citation type="journal article" date="2024" name="Proc. Natl. Acad. Sci. U.S.A.">
        <title>The evolutionary genomics of adaptation to stress in wild rhizobium bacteria.</title>
        <authorList>
            <person name="Kehlet-Delgado H."/>
            <person name="Montoya A.P."/>
            <person name="Jensen K.T."/>
            <person name="Wendlandt C.E."/>
            <person name="Dexheimer C."/>
            <person name="Roberts M."/>
            <person name="Torres Martinez L."/>
            <person name="Friesen M.L."/>
            <person name="Griffitts J.S."/>
            <person name="Porter S.S."/>
        </authorList>
    </citation>
    <scope>NUCLEOTIDE SEQUENCE [LARGE SCALE GENOMIC DNA]</scope>
    <source>
        <strain evidence="1 2">M0468</strain>
    </source>
</reference>
<dbReference type="EMBL" id="JAMYRI010000020">
    <property type="protein sequence ID" value="MER9287386.1"/>
    <property type="molecule type" value="Genomic_DNA"/>
</dbReference>
<gene>
    <name evidence="1" type="ORF">NKI81_26130</name>
</gene>
<accession>A0ACC6T678</accession>
<dbReference type="Proteomes" id="UP001480082">
    <property type="component" value="Unassembled WGS sequence"/>
</dbReference>